<gene>
    <name evidence="2" type="ORF">L596_012089</name>
</gene>
<evidence type="ECO:0000313" key="3">
    <source>
        <dbReference type="Proteomes" id="UP000298663"/>
    </source>
</evidence>
<accession>A0A4U5NVY5</accession>
<comment type="caution">
    <text evidence="2">The sequence shown here is derived from an EMBL/GenBank/DDBJ whole genome shotgun (WGS) entry which is preliminary data.</text>
</comment>
<proteinExistence type="predicted"/>
<protein>
    <submittedName>
        <fullName evidence="2">Uncharacterized protein</fullName>
    </submittedName>
</protein>
<reference evidence="2 3" key="1">
    <citation type="journal article" date="2015" name="Genome Biol.">
        <title>Comparative genomics of Steinernema reveals deeply conserved gene regulatory networks.</title>
        <authorList>
            <person name="Dillman A.R."/>
            <person name="Macchietto M."/>
            <person name="Porter C.F."/>
            <person name="Rogers A."/>
            <person name="Williams B."/>
            <person name="Antoshechkin I."/>
            <person name="Lee M.M."/>
            <person name="Goodwin Z."/>
            <person name="Lu X."/>
            <person name="Lewis E.E."/>
            <person name="Goodrich-Blair H."/>
            <person name="Stock S.P."/>
            <person name="Adams B.J."/>
            <person name="Sternberg P.W."/>
            <person name="Mortazavi A."/>
        </authorList>
    </citation>
    <scope>NUCLEOTIDE SEQUENCE [LARGE SCALE GENOMIC DNA]</scope>
    <source>
        <strain evidence="2 3">ALL</strain>
    </source>
</reference>
<organism evidence="2 3">
    <name type="scientific">Steinernema carpocapsae</name>
    <name type="common">Entomopathogenic nematode</name>
    <dbReference type="NCBI Taxonomy" id="34508"/>
    <lineage>
        <taxon>Eukaryota</taxon>
        <taxon>Metazoa</taxon>
        <taxon>Ecdysozoa</taxon>
        <taxon>Nematoda</taxon>
        <taxon>Chromadorea</taxon>
        <taxon>Rhabditida</taxon>
        <taxon>Tylenchina</taxon>
        <taxon>Panagrolaimomorpha</taxon>
        <taxon>Strongyloidoidea</taxon>
        <taxon>Steinernematidae</taxon>
        <taxon>Steinernema</taxon>
    </lineage>
</organism>
<name>A0A4U5NVY5_STECR</name>
<evidence type="ECO:0000313" key="2">
    <source>
        <dbReference type="EMBL" id="TKR87737.1"/>
    </source>
</evidence>
<dbReference type="Proteomes" id="UP000298663">
    <property type="component" value="Unassembled WGS sequence"/>
</dbReference>
<feature type="chain" id="PRO_5020415457" evidence="1">
    <location>
        <begin position="21"/>
        <end position="169"/>
    </location>
</feature>
<reference evidence="2 3" key="2">
    <citation type="journal article" date="2019" name="G3 (Bethesda)">
        <title>Hybrid Assembly of the Genome of the Entomopathogenic Nematode Steinernema carpocapsae Identifies the X-Chromosome.</title>
        <authorList>
            <person name="Serra L."/>
            <person name="Macchietto M."/>
            <person name="Macias-Munoz A."/>
            <person name="McGill C.J."/>
            <person name="Rodriguez I.M."/>
            <person name="Rodriguez B."/>
            <person name="Murad R."/>
            <person name="Mortazavi A."/>
        </authorList>
    </citation>
    <scope>NUCLEOTIDE SEQUENCE [LARGE SCALE GENOMIC DNA]</scope>
    <source>
        <strain evidence="2 3">ALL</strain>
    </source>
</reference>
<keyword evidence="3" id="KW-1185">Reference proteome</keyword>
<dbReference type="AlphaFoldDB" id="A0A4U5NVY5"/>
<sequence length="169" mass="19418">MHLKLLGIFVFGLFFAFSSSKVVTPKLETSVKSLEFDNKSKNETDQCLLRYHHHHGSSIFLYSCKLTFAYQVDIMVVPLTTPMAVPMKDVNYLLNDLSKCSSLGWVPNRLDEFRSLHGGIWSHCALEHRYSAHHLLLLWLPPLRTRRITASSLHIDVCGCKTFIFQVHE</sequence>
<dbReference type="EMBL" id="AZBU02000003">
    <property type="protein sequence ID" value="TKR87737.1"/>
    <property type="molecule type" value="Genomic_DNA"/>
</dbReference>
<feature type="signal peptide" evidence="1">
    <location>
        <begin position="1"/>
        <end position="20"/>
    </location>
</feature>
<keyword evidence="1" id="KW-0732">Signal</keyword>
<evidence type="ECO:0000256" key="1">
    <source>
        <dbReference type="SAM" id="SignalP"/>
    </source>
</evidence>